<keyword evidence="5" id="KW-1185">Reference proteome</keyword>
<dbReference type="GO" id="GO:0016740">
    <property type="term" value="F:transferase activity"/>
    <property type="evidence" value="ECO:0007669"/>
    <property type="project" value="UniProtKB-KW"/>
</dbReference>
<evidence type="ECO:0000313" key="4">
    <source>
        <dbReference type="EMBL" id="MDM8275417.1"/>
    </source>
</evidence>
<keyword evidence="4" id="KW-0808">Transferase</keyword>
<dbReference type="PANTHER" id="PTHR11808">
    <property type="entry name" value="TRANS-SULFURATION ENZYME FAMILY MEMBER"/>
    <property type="match status" value="1"/>
</dbReference>
<evidence type="ECO:0000313" key="5">
    <source>
        <dbReference type="Proteomes" id="UP001529421"/>
    </source>
</evidence>
<evidence type="ECO:0000256" key="3">
    <source>
        <dbReference type="RuleBase" id="RU362118"/>
    </source>
</evidence>
<dbReference type="Proteomes" id="UP001529421">
    <property type="component" value="Unassembled WGS sequence"/>
</dbReference>
<evidence type="ECO:0000256" key="1">
    <source>
        <dbReference type="ARBA" id="ARBA00001933"/>
    </source>
</evidence>
<gene>
    <name evidence="4" type="ORF">QUW28_07930</name>
</gene>
<dbReference type="SUPFAM" id="SSF53383">
    <property type="entry name" value="PLP-dependent transferases"/>
    <property type="match status" value="1"/>
</dbReference>
<dbReference type="RefSeq" id="WP_289545437.1">
    <property type="nucleotide sequence ID" value="NZ_JAUDDZ010000011.1"/>
</dbReference>
<dbReference type="Gene3D" id="3.90.1150.10">
    <property type="entry name" value="Aspartate Aminotransferase, domain 1"/>
    <property type="match status" value="1"/>
</dbReference>
<dbReference type="InterPro" id="IPR015421">
    <property type="entry name" value="PyrdxlP-dep_Trfase_major"/>
</dbReference>
<dbReference type="InterPro" id="IPR015422">
    <property type="entry name" value="PyrdxlP-dep_Trfase_small"/>
</dbReference>
<evidence type="ECO:0000256" key="2">
    <source>
        <dbReference type="ARBA" id="ARBA00022898"/>
    </source>
</evidence>
<dbReference type="InterPro" id="IPR015424">
    <property type="entry name" value="PyrdxlP-dep_Trfase"/>
</dbReference>
<dbReference type="InterPro" id="IPR000277">
    <property type="entry name" value="Cys/Met-Metab_PyrdxlP-dep_enz"/>
</dbReference>
<dbReference type="Pfam" id="PF01053">
    <property type="entry name" value="Cys_Met_Meta_PP"/>
    <property type="match status" value="1"/>
</dbReference>
<sequence>MHASQVELARRFADMQGARATWFSYARNTADLLAKVGLVGPHDRLVVCADDFESSFASLFPAHDVVFLSDATPQAFLQASMDDPEGEEARLIPQGSPASYAHPAGIHADRLFWFVGSIGCLGLRVPHLRALAEAASAVNAILIVDNTVPSCFGCSPISLGAHVSLEALDRVAAGRLSRSVVAVSVARSVQGRGRRRLVSPDAEEAYRLLAFGLGDPDDVSGCGALDDQALDAISRGLDSLPARMQRHFDHAHAIAEYLFCHPAVGHVFYPGLKSHPDRALAPNVLLHGFGPAIDFSLQGTHAELMLDRHRRFLEVCACANRRSSAGGALTRLGLAIKRDLSYVRIFAGTDDPLAVVDSLDQALRLFCNPPEP</sequence>
<proteinExistence type="inferred from homology"/>
<dbReference type="Gene3D" id="3.40.640.10">
    <property type="entry name" value="Type I PLP-dependent aspartate aminotransferase-like (Major domain)"/>
    <property type="match status" value="1"/>
</dbReference>
<reference evidence="5" key="1">
    <citation type="submission" date="2023-06" db="EMBL/GenBank/DDBJ databases">
        <title>Identification and characterization of horizontal gene transfer across gut microbiota members of farm animals based on homology search.</title>
        <authorList>
            <person name="Zeman M."/>
            <person name="Kubasova T."/>
            <person name="Jahodarova E."/>
            <person name="Nykrynova M."/>
            <person name="Rychlik I."/>
        </authorList>
    </citation>
    <scope>NUCLEOTIDE SEQUENCE [LARGE SCALE GENOMIC DNA]</scope>
    <source>
        <strain evidence="5">154_Feed</strain>
    </source>
</reference>
<protein>
    <submittedName>
        <fullName evidence="4">PLP-dependent transferase</fullName>
    </submittedName>
</protein>
<keyword evidence="2 3" id="KW-0663">Pyridoxal phosphate</keyword>
<name>A0ABT7VC29_9ACTN</name>
<accession>A0ABT7VC29</accession>
<comment type="cofactor">
    <cofactor evidence="1 3">
        <name>pyridoxal 5'-phosphate</name>
        <dbReference type="ChEBI" id="CHEBI:597326"/>
    </cofactor>
</comment>
<organism evidence="4 5">
    <name type="scientific">Enorma phocaeensis</name>
    <dbReference type="NCBI Taxonomy" id="1871019"/>
    <lineage>
        <taxon>Bacteria</taxon>
        <taxon>Bacillati</taxon>
        <taxon>Actinomycetota</taxon>
        <taxon>Coriobacteriia</taxon>
        <taxon>Coriobacteriales</taxon>
        <taxon>Coriobacteriaceae</taxon>
        <taxon>Enorma</taxon>
    </lineage>
</organism>
<comment type="similarity">
    <text evidence="3">Belongs to the trans-sulfuration enzymes family.</text>
</comment>
<dbReference type="EMBL" id="JAUDDZ010000011">
    <property type="protein sequence ID" value="MDM8275417.1"/>
    <property type="molecule type" value="Genomic_DNA"/>
</dbReference>
<comment type="caution">
    <text evidence="4">The sequence shown here is derived from an EMBL/GenBank/DDBJ whole genome shotgun (WGS) entry which is preliminary data.</text>
</comment>